<proteinExistence type="predicted"/>
<dbReference type="PANTHER" id="PTHR31047">
    <property type="entry name" value="MEIOTICALLY UP-REGULATED GENE 157 PROTEIN"/>
    <property type="match status" value="1"/>
</dbReference>
<evidence type="ECO:0000313" key="3">
    <source>
        <dbReference type="Proteomes" id="UP000193467"/>
    </source>
</evidence>
<protein>
    <recommendedName>
        <fullName evidence="4">Glycoside hydrolase family 125 protein</fullName>
    </recommendedName>
</protein>
<feature type="compositionally biased region" description="Basic residues" evidence="1">
    <location>
        <begin position="162"/>
        <end position="173"/>
    </location>
</feature>
<name>A0A1Y2G4A8_9BASI</name>
<dbReference type="PANTHER" id="PTHR31047:SF0">
    <property type="entry name" value="MEIOTICALLY UP-REGULATED GENE 157 PROTEIN"/>
    <property type="match status" value="1"/>
</dbReference>
<gene>
    <name evidence="2" type="ORF">BCR35DRAFT_287273</name>
</gene>
<evidence type="ECO:0000256" key="1">
    <source>
        <dbReference type="SAM" id="MobiDB-lite"/>
    </source>
</evidence>
<dbReference type="Pfam" id="PF06824">
    <property type="entry name" value="Glyco_hydro_125"/>
    <property type="match status" value="1"/>
</dbReference>
<dbReference type="SUPFAM" id="SSF48208">
    <property type="entry name" value="Six-hairpin glycosidases"/>
    <property type="match status" value="1"/>
</dbReference>
<dbReference type="PIRSF" id="PIRSF028846">
    <property type="entry name" value="UCP028846"/>
    <property type="match status" value="1"/>
</dbReference>
<dbReference type="Proteomes" id="UP000193467">
    <property type="component" value="Unassembled WGS sequence"/>
</dbReference>
<dbReference type="InterPro" id="IPR008928">
    <property type="entry name" value="6-hairpin_glycosidase_sf"/>
</dbReference>
<sequence length="539" mass="60082">MKGRPPTAERTFTSKLVEDKLQAILLQIKDPQVAAVFSQCWLSTLDTTVFAHDGDLKEKDHSKARPTTWIITGDIPASWLRDSASQVSAYLPLLSTPSTSSHDWTALYRLILGTVYTQASCILLHPFSNAFIPPTSTVKSDNSDRVHPPPPLEVEEEDTVNKGKKKHPKPRTPPHIRVWESKYELDSLASFLSLSASLMRSSHRVDPLYNSSWREAVRLVIRVCRLQQRGTDEEAELLGAPWLGPKRPKKDEEEEEVGEWSWKGEGRYEGRDGVYRFERETQAGSETRSLGGLGEPARRCGLIKSAFRPSDDATVLPFLIPSNAFLSVGALSLAEIIDEALDSSGEELEAEAVKELRTMSVELSELGEEVKEAVWREGVVSVRNEERIEEKVFAYEVDGFGSHLIADDANLPSLLSLPFLGFLPSSDSTYVATRKLVLSSRNKWFFKGKMGEGVGGMHIGEGFVWPMSIITRALTSDDDEEILDCLSTLKSTTAGTGFMHESFHVSDAKNFTRSWFAWANGLMGQLVLKLAEERPDLLR</sequence>
<dbReference type="OrthoDB" id="7771656at2759"/>
<comment type="caution">
    <text evidence="2">The sequence shown here is derived from an EMBL/GenBank/DDBJ whole genome shotgun (WGS) entry which is preliminary data.</text>
</comment>
<dbReference type="Gene3D" id="1.50.10.10">
    <property type="match status" value="1"/>
</dbReference>
<dbReference type="InterPro" id="IPR012341">
    <property type="entry name" value="6hp_glycosidase-like_sf"/>
</dbReference>
<dbReference type="GO" id="GO:0003824">
    <property type="term" value="F:catalytic activity"/>
    <property type="evidence" value="ECO:0007669"/>
    <property type="project" value="UniProtKB-ARBA"/>
</dbReference>
<dbReference type="GO" id="GO:0005975">
    <property type="term" value="P:carbohydrate metabolic process"/>
    <property type="evidence" value="ECO:0007669"/>
    <property type="project" value="InterPro"/>
</dbReference>
<keyword evidence="3" id="KW-1185">Reference proteome</keyword>
<organism evidence="2 3">
    <name type="scientific">Leucosporidium creatinivorum</name>
    <dbReference type="NCBI Taxonomy" id="106004"/>
    <lineage>
        <taxon>Eukaryota</taxon>
        <taxon>Fungi</taxon>
        <taxon>Dikarya</taxon>
        <taxon>Basidiomycota</taxon>
        <taxon>Pucciniomycotina</taxon>
        <taxon>Microbotryomycetes</taxon>
        <taxon>Leucosporidiales</taxon>
        <taxon>Leucosporidium</taxon>
    </lineage>
</organism>
<dbReference type="InterPro" id="IPR008313">
    <property type="entry name" value="GH125"/>
</dbReference>
<evidence type="ECO:0008006" key="4">
    <source>
        <dbReference type="Google" id="ProtNLM"/>
    </source>
</evidence>
<reference evidence="2 3" key="1">
    <citation type="submission" date="2016-07" db="EMBL/GenBank/DDBJ databases">
        <title>Pervasive Adenine N6-methylation of Active Genes in Fungi.</title>
        <authorList>
            <consortium name="DOE Joint Genome Institute"/>
            <person name="Mondo S.J."/>
            <person name="Dannebaum R.O."/>
            <person name="Kuo R.C."/>
            <person name="Labutti K."/>
            <person name="Haridas S."/>
            <person name="Kuo A."/>
            <person name="Salamov A."/>
            <person name="Ahrendt S.R."/>
            <person name="Lipzen A."/>
            <person name="Sullivan W."/>
            <person name="Andreopoulos W.B."/>
            <person name="Clum A."/>
            <person name="Lindquist E."/>
            <person name="Daum C."/>
            <person name="Ramamoorthy G.K."/>
            <person name="Gryganskyi A."/>
            <person name="Culley D."/>
            <person name="Magnuson J.K."/>
            <person name="James T.Y."/>
            <person name="O'Malley M.A."/>
            <person name="Stajich J.E."/>
            <person name="Spatafora J.W."/>
            <person name="Visel A."/>
            <person name="Grigoriev I.V."/>
        </authorList>
    </citation>
    <scope>NUCLEOTIDE SEQUENCE [LARGE SCALE GENOMIC DNA]</scope>
    <source>
        <strain evidence="2 3">62-1032</strain>
    </source>
</reference>
<dbReference type="AlphaFoldDB" id="A0A1Y2G4A8"/>
<dbReference type="EMBL" id="MCGR01000004">
    <property type="protein sequence ID" value="ORY90076.1"/>
    <property type="molecule type" value="Genomic_DNA"/>
</dbReference>
<feature type="region of interest" description="Disordered" evidence="1">
    <location>
        <begin position="137"/>
        <end position="173"/>
    </location>
</feature>
<dbReference type="SMART" id="SM01149">
    <property type="entry name" value="DUF1237"/>
    <property type="match status" value="1"/>
</dbReference>
<dbReference type="STRING" id="106004.A0A1Y2G4A8"/>
<evidence type="ECO:0000313" key="2">
    <source>
        <dbReference type="EMBL" id="ORY90076.1"/>
    </source>
</evidence>
<accession>A0A1Y2G4A8</accession>
<dbReference type="InParanoid" id="A0A1Y2G4A8"/>